<reference evidence="9 10" key="1">
    <citation type="journal article" date="2016" name="Antonie Van Leeuwenhoek">
        <title>Bacillus depressus sp. nov., isolated from soil of a sunflower field.</title>
        <authorList>
            <person name="Wei X."/>
            <person name="Xin D."/>
            <person name="Xin Y."/>
            <person name="Zhang H."/>
            <person name="Wang T."/>
            <person name="Zhang J."/>
        </authorList>
    </citation>
    <scope>NUCLEOTIDE SEQUENCE [LARGE SCALE GENOMIC DNA]</scope>
    <source>
        <strain evidence="9 10">BZ1</strain>
    </source>
</reference>
<evidence type="ECO:0000256" key="3">
    <source>
        <dbReference type="ARBA" id="ARBA00022448"/>
    </source>
</evidence>
<protein>
    <submittedName>
        <fullName evidence="9">GerAB/ArcD/ProY family transporter</fullName>
    </submittedName>
</protein>
<sequence length="363" mass="42119">MQEQPIPEGVKISPFFVFYLISSMQIGIGILGFQRIIVGYSGNDAWISVLFAGLSLHIIMWMMYRIMETVNGDFVTAHKFIFGNIVGKILSSIFIIYFTLIALTILRTYIEVIQVWMFPDLSTFWFSLLFLLLCTYIIFGGFRTVVGIAFFSMLLPSYVHLTFGFNLRFSNYIHLLPVFDHSIKEILIGSFHMSLTYLGSEIILFCYPFIKEPQKSKKWAHLGLLFSTFIYTSFMIVTIVYFSEEQLEKSIWATLTMWKIVKFPFVERIEYIGIANWNLIILPNVCIALWIASRLLKRLINIRQRKGVFFIALIILIVGPFIDTREKIGFLNNLTGKVGFVFNYIYIPFLFISLLIAKKVKKT</sequence>
<evidence type="ECO:0000313" key="9">
    <source>
        <dbReference type="EMBL" id="KAB2334778.1"/>
    </source>
</evidence>
<accession>A0A6L3V3Y8</accession>
<proteinExistence type="inferred from homology"/>
<keyword evidence="3" id="KW-0813">Transport</keyword>
<evidence type="ECO:0000256" key="1">
    <source>
        <dbReference type="ARBA" id="ARBA00004141"/>
    </source>
</evidence>
<feature type="transmembrane region" description="Helical" evidence="8">
    <location>
        <begin position="85"/>
        <end position="110"/>
    </location>
</feature>
<dbReference type="Pfam" id="PF03845">
    <property type="entry name" value="Spore_permease"/>
    <property type="match status" value="1"/>
</dbReference>
<dbReference type="AlphaFoldDB" id="A0A6L3V3Y8"/>
<dbReference type="InterPro" id="IPR004761">
    <property type="entry name" value="Spore_GerAB"/>
</dbReference>
<evidence type="ECO:0000256" key="4">
    <source>
        <dbReference type="ARBA" id="ARBA00022544"/>
    </source>
</evidence>
<feature type="transmembrane region" description="Helical" evidence="8">
    <location>
        <begin position="186"/>
        <end position="210"/>
    </location>
</feature>
<comment type="subcellular location">
    <subcellularLocation>
        <location evidence="1">Membrane</location>
        <topology evidence="1">Multi-pass membrane protein</topology>
    </subcellularLocation>
</comment>
<feature type="transmembrane region" description="Helical" evidence="8">
    <location>
        <begin position="12"/>
        <end position="33"/>
    </location>
</feature>
<dbReference type="GO" id="GO:0016020">
    <property type="term" value="C:membrane"/>
    <property type="evidence" value="ECO:0007669"/>
    <property type="project" value="UniProtKB-SubCell"/>
</dbReference>
<evidence type="ECO:0000256" key="8">
    <source>
        <dbReference type="SAM" id="Phobius"/>
    </source>
</evidence>
<keyword evidence="5 8" id="KW-0812">Transmembrane</keyword>
<feature type="transmembrane region" description="Helical" evidence="8">
    <location>
        <begin position="304"/>
        <end position="322"/>
    </location>
</feature>
<dbReference type="PANTHER" id="PTHR34975">
    <property type="entry name" value="SPORE GERMINATION PROTEIN A2"/>
    <property type="match status" value="1"/>
</dbReference>
<feature type="transmembrane region" description="Helical" evidence="8">
    <location>
        <begin position="334"/>
        <end position="357"/>
    </location>
</feature>
<gene>
    <name evidence="9" type="ORF">F7731_13520</name>
</gene>
<keyword evidence="6 8" id="KW-1133">Transmembrane helix</keyword>
<dbReference type="PANTHER" id="PTHR34975:SF2">
    <property type="entry name" value="SPORE GERMINATION PROTEIN A2"/>
    <property type="match status" value="1"/>
</dbReference>
<dbReference type="Gene3D" id="1.20.1740.10">
    <property type="entry name" value="Amino acid/polyamine transporter I"/>
    <property type="match status" value="1"/>
</dbReference>
<organism evidence="9 10">
    <name type="scientific">Cytobacillus depressus</name>
    <dbReference type="NCBI Taxonomy" id="1602942"/>
    <lineage>
        <taxon>Bacteria</taxon>
        <taxon>Bacillati</taxon>
        <taxon>Bacillota</taxon>
        <taxon>Bacilli</taxon>
        <taxon>Bacillales</taxon>
        <taxon>Bacillaceae</taxon>
        <taxon>Cytobacillus</taxon>
    </lineage>
</organism>
<feature type="transmembrane region" description="Helical" evidence="8">
    <location>
        <begin position="146"/>
        <end position="166"/>
    </location>
</feature>
<dbReference type="RefSeq" id="WP_151535317.1">
    <property type="nucleotide sequence ID" value="NZ_WBOS01000005.1"/>
</dbReference>
<keyword evidence="4" id="KW-0309">Germination</keyword>
<feature type="transmembrane region" description="Helical" evidence="8">
    <location>
        <begin position="45"/>
        <end position="64"/>
    </location>
</feature>
<dbReference type="EMBL" id="WBOS01000005">
    <property type="protein sequence ID" value="KAB2334778.1"/>
    <property type="molecule type" value="Genomic_DNA"/>
</dbReference>
<keyword evidence="7 8" id="KW-0472">Membrane</keyword>
<keyword evidence="10" id="KW-1185">Reference proteome</keyword>
<dbReference type="Proteomes" id="UP000481030">
    <property type="component" value="Unassembled WGS sequence"/>
</dbReference>
<evidence type="ECO:0000256" key="2">
    <source>
        <dbReference type="ARBA" id="ARBA00007998"/>
    </source>
</evidence>
<feature type="transmembrane region" description="Helical" evidence="8">
    <location>
        <begin position="271"/>
        <end position="292"/>
    </location>
</feature>
<dbReference type="OrthoDB" id="2380240at2"/>
<name>A0A6L3V3Y8_9BACI</name>
<evidence type="ECO:0000256" key="5">
    <source>
        <dbReference type="ARBA" id="ARBA00022692"/>
    </source>
</evidence>
<dbReference type="GO" id="GO:0009847">
    <property type="term" value="P:spore germination"/>
    <property type="evidence" value="ECO:0007669"/>
    <property type="project" value="InterPro"/>
</dbReference>
<dbReference type="NCBIfam" id="TIGR00912">
    <property type="entry name" value="2A0309"/>
    <property type="match status" value="1"/>
</dbReference>
<feature type="transmembrane region" description="Helical" evidence="8">
    <location>
        <begin position="122"/>
        <end position="139"/>
    </location>
</feature>
<evidence type="ECO:0000313" key="10">
    <source>
        <dbReference type="Proteomes" id="UP000481030"/>
    </source>
</evidence>
<comment type="similarity">
    <text evidence="2">Belongs to the amino acid-polyamine-organocation (APC) superfamily. Spore germination protein (SGP) (TC 2.A.3.9) family.</text>
</comment>
<evidence type="ECO:0000256" key="7">
    <source>
        <dbReference type="ARBA" id="ARBA00023136"/>
    </source>
</evidence>
<feature type="transmembrane region" description="Helical" evidence="8">
    <location>
        <begin position="222"/>
        <end position="242"/>
    </location>
</feature>
<comment type="caution">
    <text evidence="9">The sequence shown here is derived from an EMBL/GenBank/DDBJ whole genome shotgun (WGS) entry which is preliminary data.</text>
</comment>
<evidence type="ECO:0000256" key="6">
    <source>
        <dbReference type="ARBA" id="ARBA00022989"/>
    </source>
</evidence>